<evidence type="ECO:0000313" key="2">
    <source>
        <dbReference type="Ensembl" id="ENSCMIP00000012869.1"/>
    </source>
</evidence>
<feature type="region of interest" description="Disordered" evidence="1">
    <location>
        <begin position="1"/>
        <end position="43"/>
    </location>
</feature>
<reference evidence="2" key="5">
    <citation type="submission" date="2025-09" db="UniProtKB">
        <authorList>
            <consortium name="Ensembl"/>
        </authorList>
    </citation>
    <scope>IDENTIFICATION</scope>
</reference>
<reference evidence="3" key="2">
    <citation type="journal article" date="2007" name="PLoS Biol.">
        <title>Survey sequencing and comparative analysis of the elephant shark (Callorhinchus milii) genome.</title>
        <authorList>
            <person name="Venkatesh B."/>
            <person name="Kirkness E.F."/>
            <person name="Loh Y.H."/>
            <person name="Halpern A.L."/>
            <person name="Lee A.P."/>
            <person name="Johnson J."/>
            <person name="Dandona N."/>
            <person name="Viswanathan L.D."/>
            <person name="Tay A."/>
            <person name="Venter J.C."/>
            <person name="Strausberg R.L."/>
            <person name="Brenner S."/>
        </authorList>
    </citation>
    <scope>NUCLEOTIDE SEQUENCE [LARGE SCALE GENOMIC DNA]</scope>
</reference>
<dbReference type="Proteomes" id="UP000314986">
    <property type="component" value="Unassembled WGS sequence"/>
</dbReference>
<dbReference type="PROSITE" id="PS50877">
    <property type="entry name" value="GOLOCO"/>
    <property type="match status" value="1"/>
</dbReference>
<dbReference type="InterPro" id="IPR046995">
    <property type="entry name" value="RGS10/12/14-like"/>
</dbReference>
<dbReference type="Ensembl" id="ENSCMIT00000013160.1">
    <property type="protein sequence ID" value="ENSCMIP00000012869.1"/>
    <property type="gene ID" value="ENSCMIG00000006519.1"/>
</dbReference>
<dbReference type="GO" id="GO:0005096">
    <property type="term" value="F:GTPase activator activity"/>
    <property type="evidence" value="ECO:0007669"/>
    <property type="project" value="InterPro"/>
</dbReference>
<dbReference type="PANTHER" id="PTHR45945">
    <property type="entry name" value="REGULATOR OF G-PROTEIN SIGNALING LOCO"/>
    <property type="match status" value="1"/>
</dbReference>
<evidence type="ECO:0000256" key="1">
    <source>
        <dbReference type="SAM" id="MobiDB-lite"/>
    </source>
</evidence>
<dbReference type="GO" id="GO:0005886">
    <property type="term" value="C:plasma membrane"/>
    <property type="evidence" value="ECO:0007669"/>
    <property type="project" value="TreeGrafter"/>
</dbReference>
<dbReference type="PANTHER" id="PTHR45945:SF1">
    <property type="entry name" value="REGULATOR OF G-PROTEIN SIGNALING 12"/>
    <property type="match status" value="1"/>
</dbReference>
<accession>A0A4W3HUV2</accession>
<dbReference type="GO" id="GO:0005634">
    <property type="term" value="C:nucleus"/>
    <property type="evidence" value="ECO:0007669"/>
    <property type="project" value="TreeGrafter"/>
</dbReference>
<organism evidence="2 3">
    <name type="scientific">Callorhinchus milii</name>
    <name type="common">Ghost shark</name>
    <dbReference type="NCBI Taxonomy" id="7868"/>
    <lineage>
        <taxon>Eukaryota</taxon>
        <taxon>Metazoa</taxon>
        <taxon>Chordata</taxon>
        <taxon>Craniata</taxon>
        <taxon>Vertebrata</taxon>
        <taxon>Chondrichthyes</taxon>
        <taxon>Holocephali</taxon>
        <taxon>Chimaeriformes</taxon>
        <taxon>Callorhinchidae</taxon>
        <taxon>Callorhinchus</taxon>
    </lineage>
</organism>
<reference evidence="2" key="4">
    <citation type="submission" date="2025-08" db="UniProtKB">
        <authorList>
            <consortium name="Ensembl"/>
        </authorList>
    </citation>
    <scope>IDENTIFICATION</scope>
</reference>
<protein>
    <submittedName>
        <fullName evidence="2">Uncharacterized protein</fullName>
    </submittedName>
</protein>
<dbReference type="InParanoid" id="A0A4W3HUV2"/>
<dbReference type="Pfam" id="PF16611">
    <property type="entry name" value="RGS12_us2"/>
    <property type="match status" value="1"/>
</dbReference>
<reference evidence="3" key="3">
    <citation type="journal article" date="2014" name="Nature">
        <title>Elephant shark genome provides unique insights into gnathostome evolution.</title>
        <authorList>
            <consortium name="International Elephant Shark Genome Sequencing Consortium"/>
            <person name="Venkatesh B."/>
            <person name="Lee A.P."/>
            <person name="Ravi V."/>
            <person name="Maurya A.K."/>
            <person name="Lian M.M."/>
            <person name="Swann J.B."/>
            <person name="Ohta Y."/>
            <person name="Flajnik M.F."/>
            <person name="Sutoh Y."/>
            <person name="Kasahara M."/>
            <person name="Hoon S."/>
            <person name="Gangu V."/>
            <person name="Roy S.W."/>
            <person name="Irimia M."/>
            <person name="Korzh V."/>
            <person name="Kondrychyn I."/>
            <person name="Lim Z.W."/>
            <person name="Tay B.H."/>
            <person name="Tohari S."/>
            <person name="Kong K.W."/>
            <person name="Ho S."/>
            <person name="Lorente-Galdos B."/>
            <person name="Quilez J."/>
            <person name="Marques-Bonet T."/>
            <person name="Raney B.J."/>
            <person name="Ingham P.W."/>
            <person name="Tay A."/>
            <person name="Hillier L.W."/>
            <person name="Minx P."/>
            <person name="Boehm T."/>
            <person name="Wilson R.K."/>
            <person name="Brenner S."/>
            <person name="Warren W.C."/>
        </authorList>
    </citation>
    <scope>NUCLEOTIDE SEQUENCE [LARGE SCALE GENOMIC DNA]</scope>
</reference>
<feature type="compositionally biased region" description="Basic and acidic residues" evidence="1">
    <location>
        <begin position="1"/>
        <end position="41"/>
    </location>
</feature>
<sequence>EKEERNLGKPSSVKEKGDNGKSSKDGRSLKKEDLIERTEKKKQPKLKLNEVEELFNLLTKAQRNRVDDQRGLLKKEDLVLPD</sequence>
<dbReference type="InterPro" id="IPR003109">
    <property type="entry name" value="GoLoco_motif"/>
</dbReference>
<name>A0A4W3HUV2_CALMI</name>
<proteinExistence type="predicted"/>
<reference evidence="3" key="1">
    <citation type="journal article" date="2006" name="Science">
        <title>Ancient noncoding elements conserved in the human genome.</title>
        <authorList>
            <person name="Venkatesh B."/>
            <person name="Kirkness E.F."/>
            <person name="Loh Y.H."/>
            <person name="Halpern A.L."/>
            <person name="Lee A.P."/>
            <person name="Johnson J."/>
            <person name="Dandona N."/>
            <person name="Viswanathan L.D."/>
            <person name="Tay A."/>
            <person name="Venter J.C."/>
            <person name="Strausberg R.L."/>
            <person name="Brenner S."/>
        </authorList>
    </citation>
    <scope>NUCLEOTIDE SEQUENCE [LARGE SCALE GENOMIC DNA]</scope>
</reference>
<keyword evidence="3" id="KW-1185">Reference proteome</keyword>
<dbReference type="SMART" id="SM00390">
    <property type="entry name" value="GoLoco"/>
    <property type="match status" value="1"/>
</dbReference>
<evidence type="ECO:0000313" key="3">
    <source>
        <dbReference type="Proteomes" id="UP000314986"/>
    </source>
</evidence>
<dbReference type="STRING" id="7868.ENSCMIP00000012869"/>
<dbReference type="GO" id="GO:0008277">
    <property type="term" value="P:regulation of G protein-coupled receptor signaling pathway"/>
    <property type="evidence" value="ECO:0007669"/>
    <property type="project" value="TreeGrafter"/>
</dbReference>
<dbReference type="AlphaFoldDB" id="A0A4W3HUV2"/>
<dbReference type="GO" id="GO:0005737">
    <property type="term" value="C:cytoplasm"/>
    <property type="evidence" value="ECO:0007669"/>
    <property type="project" value="TreeGrafter"/>
</dbReference>